<dbReference type="CDD" id="cd06579">
    <property type="entry name" value="TM_PBP1_transp_AraH_like"/>
    <property type="match status" value="1"/>
</dbReference>
<keyword evidence="5 8" id="KW-0812">Transmembrane</keyword>
<protein>
    <submittedName>
        <fullName evidence="9">ABC transporter permease</fullName>
    </submittedName>
</protein>
<evidence type="ECO:0000313" key="10">
    <source>
        <dbReference type="Proteomes" id="UP000886876"/>
    </source>
</evidence>
<organism evidence="9 10">
    <name type="scientific">Candidatus Scatomorpha pullistercoris</name>
    <dbReference type="NCBI Taxonomy" id="2840929"/>
    <lineage>
        <taxon>Bacteria</taxon>
        <taxon>Bacillati</taxon>
        <taxon>Bacillota</taxon>
        <taxon>Clostridia</taxon>
        <taxon>Eubacteriales</taxon>
        <taxon>Candidatus Scatomorpha</taxon>
    </lineage>
</organism>
<dbReference type="Pfam" id="PF02653">
    <property type="entry name" value="BPD_transp_2"/>
    <property type="match status" value="2"/>
</dbReference>
<evidence type="ECO:0000313" key="9">
    <source>
        <dbReference type="EMBL" id="HIS98273.1"/>
    </source>
</evidence>
<dbReference type="Proteomes" id="UP000886876">
    <property type="component" value="Unassembled WGS sequence"/>
</dbReference>
<proteinExistence type="predicted"/>
<evidence type="ECO:0000256" key="2">
    <source>
        <dbReference type="ARBA" id="ARBA00022448"/>
    </source>
</evidence>
<comment type="caution">
    <text evidence="9">The sequence shown here is derived from an EMBL/GenBank/DDBJ whole genome shotgun (WGS) entry which is preliminary data.</text>
</comment>
<evidence type="ECO:0000256" key="4">
    <source>
        <dbReference type="ARBA" id="ARBA00022519"/>
    </source>
</evidence>
<evidence type="ECO:0000256" key="6">
    <source>
        <dbReference type="ARBA" id="ARBA00022989"/>
    </source>
</evidence>
<evidence type="ECO:0000256" key="5">
    <source>
        <dbReference type="ARBA" id="ARBA00022692"/>
    </source>
</evidence>
<name>A0A9D1G6V8_9FIRM</name>
<feature type="transmembrane region" description="Helical" evidence="8">
    <location>
        <begin position="45"/>
        <end position="64"/>
    </location>
</feature>
<keyword evidence="3" id="KW-1003">Cell membrane</keyword>
<reference evidence="9" key="1">
    <citation type="submission" date="2020-10" db="EMBL/GenBank/DDBJ databases">
        <authorList>
            <person name="Gilroy R."/>
        </authorList>
    </citation>
    <scope>NUCLEOTIDE SEQUENCE</scope>
    <source>
        <strain evidence="9">ChiHecec3B27-6122</strain>
    </source>
</reference>
<dbReference type="GO" id="GO:0022857">
    <property type="term" value="F:transmembrane transporter activity"/>
    <property type="evidence" value="ECO:0007669"/>
    <property type="project" value="InterPro"/>
</dbReference>
<evidence type="ECO:0000256" key="7">
    <source>
        <dbReference type="ARBA" id="ARBA00023136"/>
    </source>
</evidence>
<evidence type="ECO:0000256" key="3">
    <source>
        <dbReference type="ARBA" id="ARBA00022475"/>
    </source>
</evidence>
<gene>
    <name evidence="9" type="ORF">IAD42_09875</name>
</gene>
<keyword evidence="2" id="KW-0813">Transport</keyword>
<sequence>MKEKLKGAGRYIYQEGTVYIILVALIVFFSIFNPKFLSSRNLYNLITQSTYIVIAGMGICFVMISGGIDLSVGYQMAVCGCVAAIIMLETTLPVWVVWPVCIVLGLPLDVYLAIAVVAATWIVLNKTHFGRDALAVGGNKECARLSGIRSDLIQTLCFTLTGGIFAIATLDMLAQQNQTSATTGPGTEITCLTAAIIGGISMMGGKGNVVGMAAGIFVMQMIANGMQLAGWGTYTQYIVKGVILLLAISFDAIKNYPKPVVRVHKEKAETTKAA</sequence>
<comment type="subcellular location">
    <subcellularLocation>
        <location evidence="1">Cell membrane</location>
        <topology evidence="1">Multi-pass membrane protein</topology>
    </subcellularLocation>
</comment>
<dbReference type="InterPro" id="IPR001851">
    <property type="entry name" value="ABC_transp_permease"/>
</dbReference>
<feature type="transmembrane region" description="Helical" evidence="8">
    <location>
        <begin position="234"/>
        <end position="253"/>
    </location>
</feature>
<reference evidence="9" key="2">
    <citation type="journal article" date="2021" name="PeerJ">
        <title>Extensive microbial diversity within the chicken gut microbiome revealed by metagenomics and culture.</title>
        <authorList>
            <person name="Gilroy R."/>
            <person name="Ravi A."/>
            <person name="Getino M."/>
            <person name="Pursley I."/>
            <person name="Horton D.L."/>
            <person name="Alikhan N.F."/>
            <person name="Baker D."/>
            <person name="Gharbi K."/>
            <person name="Hall N."/>
            <person name="Watson M."/>
            <person name="Adriaenssens E.M."/>
            <person name="Foster-Nyarko E."/>
            <person name="Jarju S."/>
            <person name="Secka A."/>
            <person name="Antonio M."/>
            <person name="Oren A."/>
            <person name="Chaudhuri R.R."/>
            <person name="La Ragione R."/>
            <person name="Hildebrand F."/>
            <person name="Pallen M.J."/>
        </authorList>
    </citation>
    <scope>NUCLEOTIDE SEQUENCE</scope>
    <source>
        <strain evidence="9">ChiHecec3B27-6122</strain>
    </source>
</reference>
<feature type="transmembrane region" description="Helical" evidence="8">
    <location>
        <begin position="12"/>
        <end position="33"/>
    </location>
</feature>
<feature type="transmembrane region" description="Helical" evidence="8">
    <location>
        <begin position="76"/>
        <end position="98"/>
    </location>
</feature>
<keyword evidence="7 8" id="KW-0472">Membrane</keyword>
<accession>A0A9D1G6V8</accession>
<dbReference type="PANTHER" id="PTHR32196:SF21">
    <property type="entry name" value="ABC TRANSPORTER PERMEASE PROTEIN YPHD-RELATED"/>
    <property type="match status" value="1"/>
</dbReference>
<evidence type="ECO:0000256" key="1">
    <source>
        <dbReference type="ARBA" id="ARBA00004651"/>
    </source>
</evidence>
<keyword evidence="4" id="KW-0997">Cell inner membrane</keyword>
<evidence type="ECO:0000256" key="8">
    <source>
        <dbReference type="SAM" id="Phobius"/>
    </source>
</evidence>
<feature type="transmembrane region" description="Helical" evidence="8">
    <location>
        <begin position="104"/>
        <end position="124"/>
    </location>
</feature>
<dbReference type="AlphaFoldDB" id="A0A9D1G6V8"/>
<keyword evidence="6 8" id="KW-1133">Transmembrane helix</keyword>
<dbReference type="GO" id="GO:0005886">
    <property type="term" value="C:plasma membrane"/>
    <property type="evidence" value="ECO:0007669"/>
    <property type="project" value="UniProtKB-SubCell"/>
</dbReference>
<dbReference type="EMBL" id="DVJS01000248">
    <property type="protein sequence ID" value="HIS98273.1"/>
    <property type="molecule type" value="Genomic_DNA"/>
</dbReference>
<dbReference type="PANTHER" id="PTHR32196">
    <property type="entry name" value="ABC TRANSPORTER PERMEASE PROTEIN YPHD-RELATED-RELATED"/>
    <property type="match status" value="1"/>
</dbReference>